<name>A0AAW6XWP4_STRAG</name>
<accession>A0AAW6XWP4</accession>
<evidence type="ECO:0000313" key="1">
    <source>
        <dbReference type="EMBL" id="MDK6900796.1"/>
    </source>
</evidence>
<gene>
    <name evidence="1" type="ORF">QP229_12635</name>
</gene>
<reference evidence="1" key="1">
    <citation type="submission" date="2023-05" db="EMBL/GenBank/DDBJ databases">
        <title>Cataloging the Phylogenetic Diversity of Human Bladder Bacteria.</title>
        <authorList>
            <person name="Du J."/>
        </authorList>
    </citation>
    <scope>NUCLEOTIDE SEQUENCE</scope>
    <source>
        <strain evidence="1">UMB8703</strain>
    </source>
</reference>
<organism evidence="1 2">
    <name type="scientific">Streptococcus agalactiae</name>
    <dbReference type="NCBI Taxonomy" id="1311"/>
    <lineage>
        <taxon>Bacteria</taxon>
        <taxon>Bacillati</taxon>
        <taxon>Bacillota</taxon>
        <taxon>Bacilli</taxon>
        <taxon>Lactobacillales</taxon>
        <taxon>Streptococcaceae</taxon>
        <taxon>Streptococcus</taxon>
    </lineage>
</organism>
<evidence type="ECO:0000313" key="2">
    <source>
        <dbReference type="Proteomes" id="UP001230629"/>
    </source>
</evidence>
<comment type="caution">
    <text evidence="1">The sequence shown here is derived from an EMBL/GenBank/DDBJ whole genome shotgun (WGS) entry which is preliminary data.</text>
</comment>
<dbReference type="AlphaFoldDB" id="A0AAW6XWP4"/>
<dbReference type="Gene3D" id="3.30.420.40">
    <property type="match status" value="1"/>
</dbReference>
<dbReference type="EMBL" id="JASOIH010000542">
    <property type="protein sequence ID" value="MDK6900796.1"/>
    <property type="molecule type" value="Genomic_DNA"/>
</dbReference>
<sequence>ASYRYDILAHALRISEAEARQIILPRIAGPAEVVGEASAEFGGGKVAPGCGDNAGAALGLNLAHGEASVSLGTSGVVAARSD</sequence>
<feature type="non-terminal residue" evidence="1">
    <location>
        <position position="82"/>
    </location>
</feature>
<feature type="non-terminal residue" evidence="1">
    <location>
        <position position="1"/>
    </location>
</feature>
<dbReference type="Proteomes" id="UP001230629">
    <property type="component" value="Unassembled WGS sequence"/>
</dbReference>
<protein>
    <submittedName>
        <fullName evidence="1">Uncharacterized protein</fullName>
    </submittedName>
</protein>
<proteinExistence type="predicted"/>